<evidence type="ECO:0000313" key="2">
    <source>
        <dbReference type="Proteomes" id="UP000294321"/>
    </source>
</evidence>
<dbReference type="EMBL" id="CP034726">
    <property type="protein sequence ID" value="QBP18894.1"/>
    <property type="molecule type" value="Genomic_DNA"/>
</dbReference>
<keyword evidence="2" id="KW-1185">Reference proteome</keyword>
<dbReference type="KEGG" id="lji:ELX58_07315"/>
<name>A0A4P6ZM78_9LACO</name>
<evidence type="ECO:0008006" key="3">
    <source>
        <dbReference type="Google" id="ProtNLM"/>
    </source>
</evidence>
<sequence length="64" mass="7174">MTIQDMGKNLLATQKKNQTVRIQSKNALYVGQVTGLNDGVLSLNTKKGAKKFNMQDVDNYKIMK</sequence>
<accession>A0A4P6ZM78</accession>
<gene>
    <name evidence="1" type="ORF">ELX58_07315</name>
</gene>
<dbReference type="AlphaFoldDB" id="A0A4P6ZM78"/>
<dbReference type="Proteomes" id="UP000294321">
    <property type="component" value="Chromosome"/>
</dbReference>
<organism evidence="1 2">
    <name type="scientific">Acetilactobacillus jinshanensis</name>
    <dbReference type="NCBI Taxonomy" id="1720083"/>
    <lineage>
        <taxon>Bacteria</taxon>
        <taxon>Bacillati</taxon>
        <taxon>Bacillota</taxon>
        <taxon>Bacilli</taxon>
        <taxon>Lactobacillales</taxon>
        <taxon>Lactobacillaceae</taxon>
        <taxon>Acetilactobacillus</taxon>
    </lineage>
</organism>
<reference evidence="2" key="1">
    <citation type="submission" date="2018-12" db="EMBL/GenBank/DDBJ databases">
        <title>A new species of lactobacillus.</title>
        <authorList>
            <person name="Jian Y."/>
            <person name="Xin L."/>
            <person name="Hong Z.J."/>
            <person name="Ming L.Z."/>
            <person name="Hong X.Z."/>
        </authorList>
    </citation>
    <scope>NUCLEOTIDE SEQUENCE [LARGE SCALE GENOMIC DNA]</scope>
    <source>
        <strain evidence="2">HSLZ-75</strain>
    </source>
</reference>
<evidence type="ECO:0000313" key="1">
    <source>
        <dbReference type="EMBL" id="QBP18894.1"/>
    </source>
</evidence>
<protein>
    <recommendedName>
        <fullName evidence="3">DUF2187 domain-containing protein</fullName>
    </recommendedName>
</protein>
<proteinExistence type="predicted"/>
<dbReference type="RefSeq" id="WP_133442452.1">
    <property type="nucleotide sequence ID" value="NZ_CP034726.1"/>
</dbReference>